<evidence type="ECO:0000256" key="5">
    <source>
        <dbReference type="ARBA" id="ARBA00023136"/>
    </source>
</evidence>
<feature type="region of interest" description="Disordered" evidence="8">
    <location>
        <begin position="12"/>
        <end position="45"/>
    </location>
</feature>
<reference evidence="10 11" key="1">
    <citation type="submission" date="2017-11" db="EMBL/GenBank/DDBJ databases">
        <title>De-novo sequencing of pomegranate (Punica granatum L.) genome.</title>
        <authorList>
            <person name="Akparov Z."/>
            <person name="Amiraslanov A."/>
            <person name="Hajiyeva S."/>
            <person name="Abbasov M."/>
            <person name="Kaur K."/>
            <person name="Hamwieh A."/>
            <person name="Solovyev V."/>
            <person name="Salamov A."/>
            <person name="Braich B."/>
            <person name="Kosarev P."/>
            <person name="Mahmoud A."/>
            <person name="Hajiyev E."/>
            <person name="Babayeva S."/>
            <person name="Izzatullayeva V."/>
            <person name="Mammadov A."/>
            <person name="Mammadov A."/>
            <person name="Sharifova S."/>
            <person name="Ojaghi J."/>
            <person name="Eynullazada K."/>
            <person name="Bayramov B."/>
            <person name="Abdulazimova A."/>
            <person name="Shahmuradov I."/>
        </authorList>
    </citation>
    <scope>NUCLEOTIDE SEQUENCE [LARGE SCALE GENOMIC DNA]</scope>
    <source>
        <strain evidence="11">cv. AG2017</strain>
        <tissue evidence="10">Leaf</tissue>
    </source>
</reference>
<dbReference type="STRING" id="22663.A0A2I0HXQ1"/>
<evidence type="ECO:0000256" key="8">
    <source>
        <dbReference type="SAM" id="MobiDB-lite"/>
    </source>
</evidence>
<evidence type="ECO:0000256" key="2">
    <source>
        <dbReference type="ARBA" id="ARBA00022473"/>
    </source>
</evidence>
<dbReference type="GO" id="GO:0005886">
    <property type="term" value="C:plasma membrane"/>
    <property type="evidence" value="ECO:0007669"/>
    <property type="project" value="UniProtKB-SubCell"/>
</dbReference>
<comment type="caution">
    <text evidence="10">The sequence shown here is derived from an EMBL/GenBank/DDBJ whole genome shotgun (WGS) entry which is preliminary data.</text>
</comment>
<evidence type="ECO:0000256" key="1">
    <source>
        <dbReference type="ARBA" id="ARBA00004413"/>
    </source>
</evidence>
<dbReference type="GO" id="GO:0051301">
    <property type="term" value="P:cell division"/>
    <property type="evidence" value="ECO:0007669"/>
    <property type="project" value="UniProtKB-KW"/>
</dbReference>
<sequence length="189" mass="22281">MAETFRRTRMMDLPNSKKWRDRQPSPDLMKTRRKESADDEPNLTLQTERSRGRVAVVYYLSRNGQLRHPHFIEVPLSSSQWLSLRDFIRRLDQLRGKGMASPYSWVQKLMLNAFVIRRYKNGFVWHDLAEDDVIYPSQGDECVLKGLNSVTIIAQLDDVLVVQAVLPYKAEISMLHRMRVAWAWKWAEF</sequence>
<feature type="domain" description="SOSEKI DIX-like" evidence="9">
    <location>
        <begin position="54"/>
        <end position="147"/>
    </location>
</feature>
<dbReference type="GO" id="GO:0051258">
    <property type="term" value="P:protein polymerization"/>
    <property type="evidence" value="ECO:0007669"/>
    <property type="project" value="UniProtKB-ARBA"/>
</dbReference>
<proteinExistence type="inferred from homology"/>
<dbReference type="InterPro" id="IPR010369">
    <property type="entry name" value="SOK"/>
</dbReference>
<keyword evidence="6" id="KW-0131">Cell cycle</keyword>
<gene>
    <name evidence="10" type="ORF">CRG98_043185</name>
</gene>
<keyword evidence="2" id="KW-0217">Developmental protein</keyword>
<dbReference type="EMBL" id="PGOL01004867">
    <property type="protein sequence ID" value="PKI36403.1"/>
    <property type="molecule type" value="Genomic_DNA"/>
</dbReference>
<dbReference type="Pfam" id="PF06136">
    <property type="entry name" value="SOK"/>
    <property type="match status" value="1"/>
</dbReference>
<comment type="subcellular location">
    <subcellularLocation>
        <location evidence="1">Cell membrane</location>
        <topology evidence="1">Peripheral membrane protein</topology>
        <orientation evidence="1">Cytoplasmic side</orientation>
    </subcellularLocation>
</comment>
<evidence type="ECO:0000259" key="9">
    <source>
        <dbReference type="Pfam" id="PF06136"/>
    </source>
</evidence>
<keyword evidence="5" id="KW-0472">Membrane</keyword>
<dbReference type="Proteomes" id="UP000233551">
    <property type="component" value="Unassembled WGS sequence"/>
</dbReference>
<evidence type="ECO:0000256" key="6">
    <source>
        <dbReference type="ARBA" id="ARBA00023306"/>
    </source>
</evidence>
<dbReference type="PANTHER" id="PTHR31083:SF4">
    <property type="entry name" value="PROTEIN SOSEKI 4-RELATED"/>
    <property type="match status" value="1"/>
</dbReference>
<evidence type="ECO:0000256" key="4">
    <source>
        <dbReference type="ARBA" id="ARBA00022618"/>
    </source>
</evidence>
<name>A0A2I0HXQ1_PUNGR</name>
<protein>
    <recommendedName>
        <fullName evidence="9">SOSEKI DIX-like domain-containing protein</fullName>
    </recommendedName>
</protein>
<comment type="similarity">
    <text evidence="7">Belongs to the SOSEKI family.</text>
</comment>
<dbReference type="PANTHER" id="PTHR31083">
    <property type="entry name" value="UPSTREAM OF FLC PROTEIN (DUF966)"/>
    <property type="match status" value="1"/>
</dbReference>
<accession>A0A2I0HXQ1</accession>
<evidence type="ECO:0000313" key="10">
    <source>
        <dbReference type="EMBL" id="PKI36403.1"/>
    </source>
</evidence>
<evidence type="ECO:0000256" key="3">
    <source>
        <dbReference type="ARBA" id="ARBA00022475"/>
    </source>
</evidence>
<keyword evidence="3" id="KW-1003">Cell membrane</keyword>
<keyword evidence="11" id="KW-1185">Reference proteome</keyword>
<dbReference type="InterPro" id="IPR048351">
    <property type="entry name" value="SOK_DIX"/>
</dbReference>
<evidence type="ECO:0000313" key="11">
    <source>
        <dbReference type="Proteomes" id="UP000233551"/>
    </source>
</evidence>
<organism evidence="10 11">
    <name type="scientific">Punica granatum</name>
    <name type="common">Pomegranate</name>
    <dbReference type="NCBI Taxonomy" id="22663"/>
    <lineage>
        <taxon>Eukaryota</taxon>
        <taxon>Viridiplantae</taxon>
        <taxon>Streptophyta</taxon>
        <taxon>Embryophyta</taxon>
        <taxon>Tracheophyta</taxon>
        <taxon>Spermatophyta</taxon>
        <taxon>Magnoliopsida</taxon>
        <taxon>eudicotyledons</taxon>
        <taxon>Gunneridae</taxon>
        <taxon>Pentapetalae</taxon>
        <taxon>rosids</taxon>
        <taxon>malvids</taxon>
        <taxon>Myrtales</taxon>
        <taxon>Lythraceae</taxon>
        <taxon>Punica</taxon>
    </lineage>
</organism>
<keyword evidence="4" id="KW-0132">Cell division</keyword>
<dbReference type="AlphaFoldDB" id="A0A2I0HXQ1"/>
<evidence type="ECO:0000256" key="7">
    <source>
        <dbReference type="ARBA" id="ARBA00024211"/>
    </source>
</evidence>